<evidence type="ECO:0000313" key="3">
    <source>
        <dbReference type="EMBL" id="QAV17420.1"/>
    </source>
</evidence>
<proteinExistence type="predicted"/>
<reference evidence="2 5" key="2">
    <citation type="submission" date="2022-05" db="EMBL/GenBank/DDBJ databases">
        <title>Genome Sequencing of Bee-Associated Microbes.</title>
        <authorList>
            <person name="Dunlap C."/>
        </authorList>
    </citation>
    <scope>NUCLEOTIDE SEQUENCE [LARGE SCALE GENOMIC DNA]</scope>
    <source>
        <strain evidence="2 5">NRRL B-23120</strain>
    </source>
</reference>
<dbReference type="RefSeq" id="WP_042229420.1">
    <property type="nucleotide sequence ID" value="NZ_CP026520.1"/>
</dbReference>
<sequence length="102" mass="11529">MISLSGEMPKPWVLNPFIQSYTELTSQKVDRKSLKQIGNGRFISAYEDQKLVGIAFCTGDVEWENEVSLSVLILPSYRKRGIESAMLRLLRGKQSSYSRTVG</sequence>
<feature type="domain" description="N-acetyltransferase" evidence="1">
    <location>
        <begin position="31"/>
        <end position="90"/>
    </location>
</feature>
<dbReference type="Proteomes" id="UP001527202">
    <property type="component" value="Unassembled WGS sequence"/>
</dbReference>
<evidence type="ECO:0000313" key="4">
    <source>
        <dbReference type="Proteomes" id="UP000288943"/>
    </source>
</evidence>
<dbReference type="GeneID" id="95374561"/>
<dbReference type="GO" id="GO:0016747">
    <property type="term" value="F:acyltransferase activity, transferring groups other than amino-acyl groups"/>
    <property type="evidence" value="ECO:0007669"/>
    <property type="project" value="InterPro"/>
</dbReference>
<dbReference type="KEGG" id="pchi:PC41400_06980"/>
<dbReference type="EMBL" id="CP026520">
    <property type="protein sequence ID" value="QAV17420.1"/>
    <property type="molecule type" value="Genomic_DNA"/>
</dbReference>
<gene>
    <name evidence="2" type="ORF">M5X16_07740</name>
    <name evidence="3" type="ORF">PC41400_06980</name>
</gene>
<dbReference type="CDD" id="cd04301">
    <property type="entry name" value="NAT_SF"/>
    <property type="match status" value="1"/>
</dbReference>
<dbReference type="OrthoDB" id="2618121at2"/>
<evidence type="ECO:0000259" key="1">
    <source>
        <dbReference type="Pfam" id="PF00583"/>
    </source>
</evidence>
<dbReference type="EMBL" id="JAMDMJ010000008">
    <property type="protein sequence ID" value="MCY9595660.1"/>
    <property type="molecule type" value="Genomic_DNA"/>
</dbReference>
<dbReference type="AlphaFoldDB" id="A0A410WSV7"/>
<dbReference type="InterPro" id="IPR000182">
    <property type="entry name" value="GNAT_dom"/>
</dbReference>
<dbReference type="InterPro" id="IPR016181">
    <property type="entry name" value="Acyl_CoA_acyltransferase"/>
</dbReference>
<reference evidence="3 4" key="1">
    <citation type="submission" date="2018-01" db="EMBL/GenBank/DDBJ databases">
        <title>The whole genome sequencing and assembly of Paenibacillus chitinolyticus KCCM 41400 strain.</title>
        <authorList>
            <person name="Kim J.-Y."/>
            <person name="Park M.-K."/>
            <person name="Lee Y.-J."/>
            <person name="Yi H."/>
            <person name="Bahn Y.-S."/>
            <person name="Kim J.F."/>
            <person name="Lee D.-W."/>
        </authorList>
    </citation>
    <scope>NUCLEOTIDE SEQUENCE [LARGE SCALE GENOMIC DNA]</scope>
    <source>
        <strain evidence="3 4">KCCM 41400</strain>
    </source>
</reference>
<protein>
    <submittedName>
        <fullName evidence="2 3">N-acetyltransferase</fullName>
    </submittedName>
</protein>
<dbReference type="Pfam" id="PF00583">
    <property type="entry name" value="Acetyltransf_1"/>
    <property type="match status" value="1"/>
</dbReference>
<keyword evidence="5" id="KW-1185">Reference proteome</keyword>
<evidence type="ECO:0000313" key="5">
    <source>
        <dbReference type="Proteomes" id="UP001527202"/>
    </source>
</evidence>
<dbReference type="SUPFAM" id="SSF55729">
    <property type="entry name" value="Acyl-CoA N-acyltransferases (Nat)"/>
    <property type="match status" value="1"/>
</dbReference>
<dbReference type="Proteomes" id="UP000288943">
    <property type="component" value="Chromosome"/>
</dbReference>
<accession>A0A410WSV7</accession>
<organism evidence="3 4">
    <name type="scientific">Paenibacillus chitinolyticus</name>
    <dbReference type="NCBI Taxonomy" id="79263"/>
    <lineage>
        <taxon>Bacteria</taxon>
        <taxon>Bacillati</taxon>
        <taxon>Bacillota</taxon>
        <taxon>Bacilli</taxon>
        <taxon>Bacillales</taxon>
        <taxon>Paenibacillaceae</taxon>
        <taxon>Paenibacillus</taxon>
    </lineage>
</organism>
<name>A0A410WSV7_9BACL</name>
<keyword evidence="3" id="KW-0808">Transferase</keyword>
<evidence type="ECO:0000313" key="2">
    <source>
        <dbReference type="EMBL" id="MCY9595660.1"/>
    </source>
</evidence>
<dbReference type="Gene3D" id="3.40.630.30">
    <property type="match status" value="1"/>
</dbReference>